<dbReference type="Proteomes" id="UP000001261">
    <property type="component" value="Unassembled WGS sequence"/>
</dbReference>
<dbReference type="GO" id="GO:0061630">
    <property type="term" value="F:ubiquitin protein ligase activity"/>
    <property type="evidence" value="ECO:0007669"/>
    <property type="project" value="TreeGrafter"/>
</dbReference>
<evidence type="ECO:0000313" key="6">
    <source>
        <dbReference type="Proteomes" id="UP000001261"/>
    </source>
</evidence>
<dbReference type="PANTHER" id="PTHR14140">
    <property type="entry name" value="E3 UBIQUITIN-PROTEIN LIGASE UHRF-RELATED"/>
    <property type="match status" value="1"/>
</dbReference>
<dbReference type="SMART" id="SM00466">
    <property type="entry name" value="SRA"/>
    <property type="match status" value="1"/>
</dbReference>
<dbReference type="PANTHER" id="PTHR14140:SF27">
    <property type="entry name" value="OS04G0289800 PROTEIN"/>
    <property type="match status" value="1"/>
</dbReference>
<dbReference type="KEGG" id="cim:CIMG_04925"/>
<evidence type="ECO:0000313" key="5">
    <source>
        <dbReference type="EMBL" id="EAS33901.1"/>
    </source>
</evidence>
<protein>
    <recommendedName>
        <fullName evidence="4">YDG domain-containing protein</fullName>
    </recommendedName>
</protein>
<feature type="compositionally biased region" description="Basic and acidic residues" evidence="3">
    <location>
        <begin position="111"/>
        <end position="121"/>
    </location>
</feature>
<dbReference type="RefSeq" id="XP_001245484.1">
    <property type="nucleotide sequence ID" value="XM_001245483.1"/>
</dbReference>
<dbReference type="InterPro" id="IPR036987">
    <property type="entry name" value="SRA-YDG_sf"/>
</dbReference>
<feature type="domain" description="YDG" evidence="4">
    <location>
        <begin position="303"/>
        <end position="437"/>
    </location>
</feature>
<dbReference type="Pfam" id="PF02182">
    <property type="entry name" value="SAD_SRA"/>
    <property type="match status" value="1"/>
</dbReference>
<dbReference type="InterPro" id="IPR045134">
    <property type="entry name" value="UHRF1/2-like"/>
</dbReference>
<evidence type="ECO:0000256" key="2">
    <source>
        <dbReference type="PROSITE-ProRule" id="PRU00358"/>
    </source>
</evidence>
<sequence>MKRFEQMVEEHLKRLYQEKELDSTDMHVDMDSPAEPLTSLESGDLNDNLGTPHDHNLIPSEHGEIDTMTMISGISTTESLESPFLETATRFSPTNPPSKRSHEEEGEIVEETSKRPKQPEKVSEIPCTCAISDNCRRAAQNNVSDCRTSLAPFRRKQKPKSRNAIFPIAVSTKQQAKVKRNLDEMSQILSLFRRARTSSPGDLSHIFTQMRQRVQQLPFSEVHPSSEAILKSRFLDAESGLPAIANSPLIPWDIKLDVDLLRLRWEKGDIETGLDRGLITKCARIVSRSFDPAYKYRVSPFYAGEGNLRNGQWFPWQLSAIRDGAHGEVEAGVSGREGLGAFSIVLSSSHRYADRDQGETIYYYGTYGKNGKISHGTNLLLDAHQNGIPIRVLRSSKLPAINKYRPAEGLRYDGLYKIESEELMEESSSLYRFKLQRVEGQTPIRYSGPEARPTPKEVEEFRNLQKFASASRPKKSP</sequence>
<accession>A0A0E1RXD7</accession>
<comment type="subcellular location">
    <subcellularLocation>
        <location evidence="2">Nucleus</location>
    </subcellularLocation>
</comment>
<feature type="compositionally biased region" description="Basic and acidic residues" evidence="3">
    <location>
        <begin position="453"/>
        <end position="463"/>
    </location>
</feature>
<dbReference type="EMBL" id="GG704914">
    <property type="protein sequence ID" value="EAS33901.1"/>
    <property type="molecule type" value="Genomic_DNA"/>
</dbReference>
<dbReference type="OrthoDB" id="2270193at2759"/>
<feature type="region of interest" description="Disordered" evidence="3">
    <location>
        <begin position="23"/>
        <end position="56"/>
    </location>
</feature>
<dbReference type="PROSITE" id="PS51015">
    <property type="entry name" value="YDG"/>
    <property type="match status" value="1"/>
</dbReference>
<dbReference type="GO" id="GO:0016567">
    <property type="term" value="P:protein ubiquitination"/>
    <property type="evidence" value="ECO:0007669"/>
    <property type="project" value="TreeGrafter"/>
</dbReference>
<proteinExistence type="predicted"/>
<dbReference type="GO" id="GO:0005634">
    <property type="term" value="C:nucleus"/>
    <property type="evidence" value="ECO:0007669"/>
    <property type="project" value="UniProtKB-SubCell"/>
</dbReference>
<dbReference type="GeneID" id="4565221"/>
<feature type="region of interest" description="Disordered" evidence="3">
    <location>
        <begin position="87"/>
        <end position="121"/>
    </location>
</feature>
<keyword evidence="6" id="KW-1185">Reference proteome</keyword>
<organism evidence="5 6">
    <name type="scientific">Coccidioides immitis (strain RS)</name>
    <name type="common">Valley fever fungus</name>
    <dbReference type="NCBI Taxonomy" id="246410"/>
    <lineage>
        <taxon>Eukaryota</taxon>
        <taxon>Fungi</taxon>
        <taxon>Dikarya</taxon>
        <taxon>Ascomycota</taxon>
        <taxon>Pezizomycotina</taxon>
        <taxon>Eurotiomycetes</taxon>
        <taxon>Eurotiomycetidae</taxon>
        <taxon>Onygenales</taxon>
        <taxon>Onygenaceae</taxon>
        <taxon>Coccidioides</taxon>
    </lineage>
</organism>
<dbReference type="GO" id="GO:0044027">
    <property type="term" value="P:negative regulation of gene expression via chromosomal CpG island methylation"/>
    <property type="evidence" value="ECO:0007669"/>
    <property type="project" value="TreeGrafter"/>
</dbReference>
<dbReference type="InterPro" id="IPR015947">
    <property type="entry name" value="PUA-like_sf"/>
</dbReference>
<dbReference type="OMA" id="PCTCAIS"/>
<evidence type="ECO:0000259" key="4">
    <source>
        <dbReference type="PROSITE" id="PS51015"/>
    </source>
</evidence>
<dbReference type="InParanoid" id="A0A0E1RXD7"/>
<dbReference type="AlphaFoldDB" id="A0A0E1RXD7"/>
<keyword evidence="1 2" id="KW-0539">Nucleus</keyword>
<evidence type="ECO:0000256" key="1">
    <source>
        <dbReference type="ARBA" id="ARBA00023242"/>
    </source>
</evidence>
<dbReference type="Gene3D" id="2.30.280.10">
    <property type="entry name" value="SRA-YDG"/>
    <property type="match status" value="1"/>
</dbReference>
<dbReference type="STRING" id="246410.A0A0E1RXD7"/>
<gene>
    <name evidence="5" type="ORF">CIMG_04925</name>
</gene>
<reference evidence="6" key="2">
    <citation type="journal article" date="2010" name="Genome Res.">
        <title>Population genomic sequencing of Coccidioides fungi reveals recent hybridization and transposon control.</title>
        <authorList>
            <person name="Neafsey D.E."/>
            <person name="Barker B.M."/>
            <person name="Sharpton T.J."/>
            <person name="Stajich J.E."/>
            <person name="Park D.J."/>
            <person name="Whiston E."/>
            <person name="Hung C.-Y."/>
            <person name="McMahan C."/>
            <person name="White J."/>
            <person name="Sykes S."/>
            <person name="Heiman D."/>
            <person name="Young S."/>
            <person name="Zeng Q."/>
            <person name="Abouelleil A."/>
            <person name="Aftuck L."/>
            <person name="Bessette D."/>
            <person name="Brown A."/>
            <person name="FitzGerald M."/>
            <person name="Lui A."/>
            <person name="Macdonald J.P."/>
            <person name="Priest M."/>
            <person name="Orbach M.J."/>
            <person name="Galgiani J.N."/>
            <person name="Kirkland T.N."/>
            <person name="Cole G.T."/>
            <person name="Birren B.W."/>
            <person name="Henn M.R."/>
            <person name="Taylor J.W."/>
            <person name="Rounsley S.D."/>
        </authorList>
    </citation>
    <scope>GENOME REANNOTATION</scope>
    <source>
        <strain evidence="6">RS</strain>
    </source>
</reference>
<dbReference type="SUPFAM" id="SSF88697">
    <property type="entry name" value="PUA domain-like"/>
    <property type="match status" value="1"/>
</dbReference>
<feature type="region of interest" description="Disordered" evidence="3">
    <location>
        <begin position="444"/>
        <end position="477"/>
    </location>
</feature>
<name>A0A0E1RXD7_COCIM</name>
<dbReference type="InterPro" id="IPR003105">
    <property type="entry name" value="SRA_YDG"/>
</dbReference>
<dbReference type="VEuPathDB" id="FungiDB:CIMG_04925"/>
<reference evidence="6" key="1">
    <citation type="journal article" date="2009" name="Genome Res.">
        <title>Comparative genomic analyses of the human fungal pathogens Coccidioides and their relatives.</title>
        <authorList>
            <person name="Sharpton T.J."/>
            <person name="Stajich J.E."/>
            <person name="Rounsley S.D."/>
            <person name="Gardner M.J."/>
            <person name="Wortman J.R."/>
            <person name="Jordar V.S."/>
            <person name="Maiti R."/>
            <person name="Kodira C.D."/>
            <person name="Neafsey D.E."/>
            <person name="Zeng Q."/>
            <person name="Hung C.-Y."/>
            <person name="McMahan C."/>
            <person name="Muszewska A."/>
            <person name="Grynberg M."/>
            <person name="Mandel M.A."/>
            <person name="Kellner E.M."/>
            <person name="Barker B.M."/>
            <person name="Galgiani J.N."/>
            <person name="Orbach M.J."/>
            <person name="Kirkland T.N."/>
            <person name="Cole G.T."/>
            <person name="Henn M.R."/>
            <person name="Birren B.W."/>
            <person name="Taylor J.W."/>
        </authorList>
    </citation>
    <scope>NUCLEOTIDE SEQUENCE [LARGE SCALE GENOMIC DNA]</scope>
    <source>
        <strain evidence="6">RS</strain>
    </source>
</reference>
<evidence type="ECO:0000256" key="3">
    <source>
        <dbReference type="SAM" id="MobiDB-lite"/>
    </source>
</evidence>